<protein>
    <recommendedName>
        <fullName evidence="5">Secreted protein</fullName>
    </recommendedName>
</protein>
<accession>A0A2T3AA42</accession>
<name>A0A2T3AA42_9PEZI</name>
<evidence type="ECO:0000256" key="2">
    <source>
        <dbReference type="SAM" id="SignalP"/>
    </source>
</evidence>
<keyword evidence="2" id="KW-0732">Signal</keyword>
<keyword evidence="4" id="KW-1185">Reference proteome</keyword>
<gene>
    <name evidence="3" type="ORF">BD289DRAFT_233394</name>
</gene>
<feature type="region of interest" description="Disordered" evidence="1">
    <location>
        <begin position="84"/>
        <end position="128"/>
    </location>
</feature>
<feature type="signal peptide" evidence="2">
    <location>
        <begin position="1"/>
        <end position="17"/>
    </location>
</feature>
<feature type="chain" id="PRO_5015753489" description="Secreted protein" evidence="2">
    <location>
        <begin position="18"/>
        <end position="128"/>
    </location>
</feature>
<dbReference type="EMBL" id="KZ678428">
    <property type="protein sequence ID" value="PSR88514.1"/>
    <property type="molecule type" value="Genomic_DNA"/>
</dbReference>
<feature type="compositionally biased region" description="Polar residues" evidence="1">
    <location>
        <begin position="115"/>
        <end position="128"/>
    </location>
</feature>
<evidence type="ECO:0000313" key="3">
    <source>
        <dbReference type="EMBL" id="PSR88514.1"/>
    </source>
</evidence>
<proteinExistence type="predicted"/>
<reference evidence="3 4" key="1">
    <citation type="journal article" date="2018" name="Mycol. Prog.">
        <title>Coniella lustricola, a new species from submerged detritus.</title>
        <authorList>
            <person name="Raudabaugh D.B."/>
            <person name="Iturriaga T."/>
            <person name="Carver A."/>
            <person name="Mondo S."/>
            <person name="Pangilinan J."/>
            <person name="Lipzen A."/>
            <person name="He G."/>
            <person name="Amirebrahimi M."/>
            <person name="Grigoriev I.V."/>
            <person name="Miller A.N."/>
        </authorList>
    </citation>
    <scope>NUCLEOTIDE SEQUENCE [LARGE SCALE GENOMIC DNA]</scope>
    <source>
        <strain evidence="3 4">B22-T-1</strain>
    </source>
</reference>
<dbReference type="InParanoid" id="A0A2T3AA42"/>
<sequence length="128" mass="13515">MQWSILGLACLPTDASACCSRAGPVAAYSDLWTVDFAAHCAHHARLASSLGRNGWLPTGACQEPLHPLNQKVIWTQDCKRRHARHDAGGCAGSPALRAPTHQTSPTSFPHPASVPHSTCSSVVDLSAP</sequence>
<organism evidence="3 4">
    <name type="scientific">Coniella lustricola</name>
    <dbReference type="NCBI Taxonomy" id="2025994"/>
    <lineage>
        <taxon>Eukaryota</taxon>
        <taxon>Fungi</taxon>
        <taxon>Dikarya</taxon>
        <taxon>Ascomycota</taxon>
        <taxon>Pezizomycotina</taxon>
        <taxon>Sordariomycetes</taxon>
        <taxon>Sordariomycetidae</taxon>
        <taxon>Diaporthales</taxon>
        <taxon>Schizoparmaceae</taxon>
        <taxon>Coniella</taxon>
    </lineage>
</organism>
<evidence type="ECO:0000256" key="1">
    <source>
        <dbReference type="SAM" id="MobiDB-lite"/>
    </source>
</evidence>
<evidence type="ECO:0008006" key="5">
    <source>
        <dbReference type="Google" id="ProtNLM"/>
    </source>
</evidence>
<dbReference type="AlphaFoldDB" id="A0A2T3AA42"/>
<evidence type="ECO:0000313" key="4">
    <source>
        <dbReference type="Proteomes" id="UP000241462"/>
    </source>
</evidence>
<dbReference type="Proteomes" id="UP000241462">
    <property type="component" value="Unassembled WGS sequence"/>
</dbReference>